<dbReference type="AlphaFoldDB" id="A0A9D1MSA0"/>
<name>A0A9D1MSA0_9PROT</name>
<evidence type="ECO:0008006" key="3">
    <source>
        <dbReference type="Google" id="ProtNLM"/>
    </source>
</evidence>
<dbReference type="Proteomes" id="UP000824142">
    <property type="component" value="Unassembled WGS sequence"/>
</dbReference>
<reference evidence="1" key="2">
    <citation type="journal article" date="2021" name="PeerJ">
        <title>Extensive microbial diversity within the chicken gut microbiome revealed by metagenomics and culture.</title>
        <authorList>
            <person name="Gilroy R."/>
            <person name="Ravi A."/>
            <person name="Getino M."/>
            <person name="Pursley I."/>
            <person name="Horton D.L."/>
            <person name="Alikhan N.F."/>
            <person name="Baker D."/>
            <person name="Gharbi K."/>
            <person name="Hall N."/>
            <person name="Watson M."/>
            <person name="Adriaenssens E.M."/>
            <person name="Foster-Nyarko E."/>
            <person name="Jarju S."/>
            <person name="Secka A."/>
            <person name="Antonio M."/>
            <person name="Oren A."/>
            <person name="Chaudhuri R.R."/>
            <person name="La Ragione R."/>
            <person name="Hildebrand F."/>
            <person name="Pallen M.J."/>
        </authorList>
    </citation>
    <scope>NUCLEOTIDE SEQUENCE</scope>
    <source>
        <strain evidence="1">CHK136-897</strain>
    </source>
</reference>
<sequence length="161" mass="17926">MKKYILVLFLAACGFQPMYTEKDTDIYVAPISGINGIDLRNSLNAKFGGVRGADAKYTLVVTLQEPRTRYKALETTGDATWQEISLSATYTLQADGKQIARGSEKASESYTFVRYLVAANASYNNAVQNTIQVLAEKIGTRVIAETYRYEQKTNDTQNTKK</sequence>
<dbReference type="Gene3D" id="3.30.160.150">
    <property type="entry name" value="Lipoprotein like domain"/>
    <property type="match status" value="1"/>
</dbReference>
<protein>
    <recommendedName>
        <fullName evidence="3">LPS-assembly lipoprotein LptE</fullName>
    </recommendedName>
</protein>
<proteinExistence type="predicted"/>
<gene>
    <name evidence="1" type="ORF">IAC63_02135</name>
</gene>
<accession>A0A9D1MSA0</accession>
<evidence type="ECO:0000313" key="1">
    <source>
        <dbReference type="EMBL" id="HIU65418.1"/>
    </source>
</evidence>
<comment type="caution">
    <text evidence="1">The sequence shown here is derived from an EMBL/GenBank/DDBJ whole genome shotgun (WGS) entry which is preliminary data.</text>
</comment>
<evidence type="ECO:0000313" key="2">
    <source>
        <dbReference type="Proteomes" id="UP000824142"/>
    </source>
</evidence>
<dbReference type="EMBL" id="DVNO01000016">
    <property type="protein sequence ID" value="HIU65418.1"/>
    <property type="molecule type" value="Genomic_DNA"/>
</dbReference>
<reference evidence="1" key="1">
    <citation type="submission" date="2020-10" db="EMBL/GenBank/DDBJ databases">
        <authorList>
            <person name="Gilroy R."/>
        </authorList>
    </citation>
    <scope>NUCLEOTIDE SEQUENCE</scope>
    <source>
        <strain evidence="1">CHK136-897</strain>
    </source>
</reference>
<organism evidence="1 2">
    <name type="scientific">Candidatus Enterousia avicola</name>
    <dbReference type="NCBI Taxonomy" id="2840787"/>
    <lineage>
        <taxon>Bacteria</taxon>
        <taxon>Pseudomonadati</taxon>
        <taxon>Pseudomonadota</taxon>
        <taxon>Alphaproteobacteria</taxon>
        <taxon>Candidatus Enterousia</taxon>
    </lineage>
</organism>